<dbReference type="InterPro" id="IPR029052">
    <property type="entry name" value="Metallo-depent_PP-like"/>
</dbReference>
<evidence type="ECO:0000259" key="5">
    <source>
        <dbReference type="Pfam" id="PF12850"/>
    </source>
</evidence>
<comment type="similarity">
    <text evidence="1 4">Belongs to the metallophosphoesterase superfamily. YfcE family.</text>
</comment>
<keyword evidence="3" id="KW-0378">Hydrolase</keyword>
<dbReference type="AlphaFoldDB" id="A0A172RWQ1"/>
<dbReference type="RefSeq" id="WP_066660808.1">
    <property type="nucleotide sequence ID" value="NZ_CP011402.1"/>
</dbReference>
<keyword evidence="2 4" id="KW-0479">Metal-binding</keyword>
<proteinExistence type="inferred from homology"/>
<dbReference type="SUPFAM" id="SSF56300">
    <property type="entry name" value="Metallo-dependent phosphatases"/>
    <property type="match status" value="1"/>
</dbReference>
<evidence type="ECO:0000256" key="1">
    <source>
        <dbReference type="ARBA" id="ARBA00008950"/>
    </source>
</evidence>
<accession>A0A172RWQ1</accession>
<organism evidence="6 7">
    <name type="scientific">Denitrobacterium detoxificans</name>
    <dbReference type="NCBI Taxonomy" id="79604"/>
    <lineage>
        <taxon>Bacteria</taxon>
        <taxon>Bacillati</taxon>
        <taxon>Actinomycetota</taxon>
        <taxon>Coriobacteriia</taxon>
        <taxon>Eggerthellales</taxon>
        <taxon>Eggerthellaceae</taxon>
        <taxon>Denitrobacterium</taxon>
    </lineage>
</organism>
<dbReference type="NCBIfam" id="TIGR00040">
    <property type="entry name" value="yfcE"/>
    <property type="match status" value="1"/>
</dbReference>
<dbReference type="PANTHER" id="PTHR11124">
    <property type="entry name" value="VACUOLAR SORTING PROTEIN VPS29"/>
    <property type="match status" value="1"/>
</dbReference>
<evidence type="ECO:0000256" key="2">
    <source>
        <dbReference type="ARBA" id="ARBA00022723"/>
    </source>
</evidence>
<dbReference type="GO" id="GO:0046872">
    <property type="term" value="F:metal ion binding"/>
    <property type="evidence" value="ECO:0007669"/>
    <property type="project" value="UniProtKB-KW"/>
</dbReference>
<protein>
    <recommendedName>
        <fullName evidence="4">Phosphoesterase</fullName>
        <ecNumber evidence="4">3.1.4.-</ecNumber>
    </recommendedName>
</protein>
<dbReference type="Proteomes" id="UP000182975">
    <property type="component" value="Unassembled WGS sequence"/>
</dbReference>
<evidence type="ECO:0000313" key="6">
    <source>
        <dbReference type="EMBL" id="SEO84210.1"/>
    </source>
</evidence>
<name>A0A172RWQ1_9ACTN</name>
<dbReference type="EC" id="3.1.4.-" evidence="4"/>
<dbReference type="Gene3D" id="3.60.21.10">
    <property type="match status" value="1"/>
</dbReference>
<gene>
    <name evidence="6" type="ORF">SAMN02910314_01356</name>
</gene>
<dbReference type="InterPro" id="IPR024654">
    <property type="entry name" value="Calcineurin-like_PHP_lpxH"/>
</dbReference>
<evidence type="ECO:0000256" key="4">
    <source>
        <dbReference type="RuleBase" id="RU362039"/>
    </source>
</evidence>
<dbReference type="PROSITE" id="PS01269">
    <property type="entry name" value="UPF0025"/>
    <property type="match status" value="1"/>
</dbReference>
<dbReference type="KEGG" id="ddt:AAY81_02175"/>
<evidence type="ECO:0000256" key="3">
    <source>
        <dbReference type="ARBA" id="ARBA00022801"/>
    </source>
</evidence>
<evidence type="ECO:0000313" key="7">
    <source>
        <dbReference type="Proteomes" id="UP000182975"/>
    </source>
</evidence>
<dbReference type="InterPro" id="IPR020935">
    <property type="entry name" value="PdiEstase_YfcE_CS"/>
</dbReference>
<reference evidence="7" key="1">
    <citation type="submission" date="2016-10" db="EMBL/GenBank/DDBJ databases">
        <authorList>
            <person name="Varghese N."/>
        </authorList>
    </citation>
    <scope>NUCLEOTIDE SEQUENCE [LARGE SCALE GENOMIC DNA]</scope>
    <source>
        <strain evidence="7">DSM 21843</strain>
    </source>
</reference>
<comment type="cofactor">
    <cofactor evidence="4">
        <name>a divalent metal cation</name>
        <dbReference type="ChEBI" id="CHEBI:60240"/>
    </cofactor>
</comment>
<dbReference type="STRING" id="79604.AAY81_02175"/>
<dbReference type="GO" id="GO:0016787">
    <property type="term" value="F:hydrolase activity"/>
    <property type="evidence" value="ECO:0007669"/>
    <property type="project" value="UniProtKB-UniRule"/>
</dbReference>
<sequence>MKIGIVSDLHRHVPESLHEALRGCERIICAGDVERESVLWELQTIAPITAVSGNNDWSLDLPFSVTTTIGGVTFFIVHRPEDIGIPADNVDVVVHGHTHIPRDQTIGNIRYLNPGSTSRPRGGSAPSCMTALIANGKLLEVELVELPEESHGWW</sequence>
<dbReference type="Pfam" id="PF12850">
    <property type="entry name" value="Metallophos_2"/>
    <property type="match status" value="1"/>
</dbReference>
<keyword evidence="7" id="KW-1185">Reference proteome</keyword>
<dbReference type="InterPro" id="IPR000979">
    <property type="entry name" value="Phosphodiesterase_MJ0936/Vps29"/>
</dbReference>
<dbReference type="EMBL" id="FOEC01000008">
    <property type="protein sequence ID" value="SEO84210.1"/>
    <property type="molecule type" value="Genomic_DNA"/>
</dbReference>
<feature type="domain" description="Calcineurin-like phosphoesterase" evidence="5">
    <location>
        <begin position="1"/>
        <end position="132"/>
    </location>
</feature>